<dbReference type="InterPro" id="IPR035892">
    <property type="entry name" value="C2_domain_sf"/>
</dbReference>
<reference evidence="5" key="2">
    <citation type="submission" date="2020-05" db="UniProtKB">
        <authorList>
            <consortium name="EnsemblMetazoa"/>
        </authorList>
    </citation>
    <scope>IDENTIFICATION</scope>
    <source>
        <strain evidence="5">wikel</strain>
    </source>
</reference>
<keyword evidence="2" id="KW-0106">Calcium</keyword>
<evidence type="ECO:0000313" key="5">
    <source>
        <dbReference type="EnsemblMetazoa" id="ISCW005838-PA"/>
    </source>
</evidence>
<sequence length="112" mass="12850">MGIAEGRAVRAGPRCLRAGTSDPYVKFKHGGRQVYRSRTVSRSLDPYWDECFFLPVRDLWDPLLVRVFDYDFGLQDDFMGAALVELHTLELDRCLHSFRVVARRSASQLSIV</sequence>
<accession>B7PNA0</accession>
<dbReference type="EMBL" id="DS751647">
    <property type="protein sequence ID" value="EEC08072.1"/>
    <property type="molecule type" value="Genomic_DNA"/>
</dbReference>
<evidence type="ECO:0000313" key="4">
    <source>
        <dbReference type="EMBL" id="EEC08072.1"/>
    </source>
</evidence>
<dbReference type="PANTHER" id="PTHR45911">
    <property type="entry name" value="C2 DOMAIN-CONTAINING PROTEIN"/>
    <property type="match status" value="1"/>
</dbReference>
<evidence type="ECO:0000256" key="2">
    <source>
        <dbReference type="ARBA" id="ARBA00022837"/>
    </source>
</evidence>
<dbReference type="Proteomes" id="UP000001555">
    <property type="component" value="Unassembled WGS sequence"/>
</dbReference>
<dbReference type="InterPro" id="IPR000008">
    <property type="entry name" value="C2_dom"/>
</dbReference>
<dbReference type="PROSITE" id="PS50004">
    <property type="entry name" value="C2"/>
    <property type="match status" value="1"/>
</dbReference>
<protein>
    <recommendedName>
        <fullName evidence="3">C2 domain-containing protein</fullName>
    </recommendedName>
</protein>
<gene>
    <name evidence="4" type="ORF">IscW_ISCW005838</name>
</gene>
<dbReference type="VEuPathDB" id="VectorBase:ISCI005838"/>
<dbReference type="VEuPathDB" id="VectorBase:ISCW005838"/>
<keyword evidence="6" id="KW-1185">Reference proteome</keyword>
<dbReference type="HOGENOM" id="CLU_2148579_0_0_1"/>
<evidence type="ECO:0000313" key="6">
    <source>
        <dbReference type="Proteomes" id="UP000001555"/>
    </source>
</evidence>
<dbReference type="EMBL" id="ABJB010920828">
    <property type="status" value="NOT_ANNOTATED_CDS"/>
    <property type="molecule type" value="Genomic_DNA"/>
</dbReference>
<dbReference type="Pfam" id="PF00168">
    <property type="entry name" value="C2"/>
    <property type="match status" value="1"/>
</dbReference>
<dbReference type="PaxDb" id="6945-B7PNA0"/>
<dbReference type="EnsemblMetazoa" id="ISCW005838-RA">
    <property type="protein sequence ID" value="ISCW005838-PA"/>
    <property type="gene ID" value="ISCW005838"/>
</dbReference>
<dbReference type="AlphaFoldDB" id="B7PNA0"/>
<organism>
    <name type="scientific">Ixodes scapularis</name>
    <name type="common">Black-legged tick</name>
    <name type="synonym">Deer tick</name>
    <dbReference type="NCBI Taxonomy" id="6945"/>
    <lineage>
        <taxon>Eukaryota</taxon>
        <taxon>Metazoa</taxon>
        <taxon>Ecdysozoa</taxon>
        <taxon>Arthropoda</taxon>
        <taxon>Chelicerata</taxon>
        <taxon>Arachnida</taxon>
        <taxon>Acari</taxon>
        <taxon>Parasitiformes</taxon>
        <taxon>Ixodida</taxon>
        <taxon>Ixodoidea</taxon>
        <taxon>Ixodidae</taxon>
        <taxon>Ixodinae</taxon>
        <taxon>Ixodes</taxon>
    </lineage>
</organism>
<dbReference type="InParanoid" id="B7PNA0"/>
<dbReference type="PRINTS" id="PR00360">
    <property type="entry name" value="C2DOMAIN"/>
</dbReference>
<proteinExistence type="predicted"/>
<dbReference type="GO" id="GO:0046872">
    <property type="term" value="F:metal ion binding"/>
    <property type="evidence" value="ECO:0007669"/>
    <property type="project" value="UniProtKB-KW"/>
</dbReference>
<reference evidence="4 6" key="1">
    <citation type="submission" date="2008-03" db="EMBL/GenBank/DDBJ databases">
        <title>Annotation of Ixodes scapularis.</title>
        <authorList>
            <consortium name="Ixodes scapularis Genome Project Consortium"/>
            <person name="Caler E."/>
            <person name="Hannick L.I."/>
            <person name="Bidwell S."/>
            <person name="Joardar V."/>
            <person name="Thiagarajan M."/>
            <person name="Amedeo P."/>
            <person name="Galinsky K.J."/>
            <person name="Schobel S."/>
            <person name="Inman J."/>
            <person name="Hostetler J."/>
            <person name="Miller J."/>
            <person name="Hammond M."/>
            <person name="Megy K."/>
            <person name="Lawson D."/>
            <person name="Kodira C."/>
            <person name="Sutton G."/>
            <person name="Meyer J."/>
            <person name="Hill C.A."/>
            <person name="Birren B."/>
            <person name="Nene V."/>
            <person name="Collins F."/>
            <person name="Alarcon-Chaidez F."/>
            <person name="Wikel S."/>
            <person name="Strausberg R."/>
        </authorList>
    </citation>
    <scope>NUCLEOTIDE SEQUENCE [LARGE SCALE GENOMIC DNA]</scope>
    <source>
        <strain evidence="6">Wikel</strain>
        <strain evidence="4">Wikel colony</strain>
    </source>
</reference>
<dbReference type="PANTHER" id="PTHR45911:SF4">
    <property type="entry name" value="MULTIPLE C2 AND TRANSMEMBRANE DOMAIN-CONTAINING PROTEIN"/>
    <property type="match status" value="1"/>
</dbReference>
<feature type="domain" description="C2" evidence="3">
    <location>
        <begin position="1"/>
        <end position="100"/>
    </location>
</feature>
<keyword evidence="1" id="KW-0479">Metal-binding</keyword>
<dbReference type="SMART" id="SM00239">
    <property type="entry name" value="C2"/>
    <property type="match status" value="1"/>
</dbReference>
<evidence type="ECO:0000259" key="3">
    <source>
        <dbReference type="PROSITE" id="PS50004"/>
    </source>
</evidence>
<evidence type="ECO:0000256" key="1">
    <source>
        <dbReference type="ARBA" id="ARBA00022723"/>
    </source>
</evidence>
<name>B7PNA0_IXOSC</name>
<dbReference type="VEuPathDB" id="VectorBase:ISCP_001834"/>
<dbReference type="Gene3D" id="2.60.40.150">
    <property type="entry name" value="C2 domain"/>
    <property type="match status" value="1"/>
</dbReference>
<dbReference type="OrthoDB" id="5973539at2759"/>
<dbReference type="SUPFAM" id="SSF49562">
    <property type="entry name" value="C2 domain (Calcium/lipid-binding domain, CaLB)"/>
    <property type="match status" value="1"/>
</dbReference>